<keyword evidence="3" id="KW-1185">Reference proteome</keyword>
<comment type="caution">
    <text evidence="2">The sequence shown here is derived from an EMBL/GenBank/DDBJ whole genome shotgun (WGS) entry which is preliminary data.</text>
</comment>
<evidence type="ECO:0000256" key="1">
    <source>
        <dbReference type="SAM" id="MobiDB-lite"/>
    </source>
</evidence>
<accession>A0AAE0LET1</accession>
<dbReference type="EMBL" id="LGRX02003528">
    <property type="protein sequence ID" value="KAK3282124.1"/>
    <property type="molecule type" value="Genomic_DNA"/>
</dbReference>
<name>A0AAE0LET1_9CHLO</name>
<organism evidence="2 3">
    <name type="scientific">Cymbomonas tetramitiformis</name>
    <dbReference type="NCBI Taxonomy" id="36881"/>
    <lineage>
        <taxon>Eukaryota</taxon>
        <taxon>Viridiplantae</taxon>
        <taxon>Chlorophyta</taxon>
        <taxon>Pyramimonadophyceae</taxon>
        <taxon>Pyramimonadales</taxon>
        <taxon>Pyramimonadaceae</taxon>
        <taxon>Cymbomonas</taxon>
    </lineage>
</organism>
<feature type="compositionally biased region" description="Basic and acidic residues" evidence="1">
    <location>
        <begin position="181"/>
        <end position="206"/>
    </location>
</feature>
<dbReference type="Proteomes" id="UP001190700">
    <property type="component" value="Unassembled WGS sequence"/>
</dbReference>
<sequence>ELRFLVQEPERAELQVLLESSASRWSPTWPAEGPRQPPCCLGGARLKLADLCLQGARESWIQLWADSSSSGSSGSSAEGHGQVRLLLHYQPFAHSEYELPQAHGLTGTSGSPDVGGGAKSCGTSQDDTIWDMQSAISASQEAAERRRVHLRKGIRQQAMLCWERLRQGSSFTGNSSSSHMNDADLDYHRSEEATEGSEHEARDAKAAQRMIIDGIGN</sequence>
<protein>
    <submittedName>
        <fullName evidence="2">Uncharacterized protein</fullName>
    </submittedName>
</protein>
<evidence type="ECO:0000313" key="3">
    <source>
        <dbReference type="Proteomes" id="UP001190700"/>
    </source>
</evidence>
<evidence type="ECO:0000313" key="2">
    <source>
        <dbReference type="EMBL" id="KAK3282124.1"/>
    </source>
</evidence>
<reference evidence="2 3" key="1">
    <citation type="journal article" date="2015" name="Genome Biol. Evol.">
        <title>Comparative Genomics of a Bacterivorous Green Alga Reveals Evolutionary Causalities and Consequences of Phago-Mixotrophic Mode of Nutrition.</title>
        <authorList>
            <person name="Burns J.A."/>
            <person name="Paasch A."/>
            <person name="Narechania A."/>
            <person name="Kim E."/>
        </authorList>
    </citation>
    <scope>NUCLEOTIDE SEQUENCE [LARGE SCALE GENOMIC DNA]</scope>
    <source>
        <strain evidence="2 3">PLY_AMNH</strain>
    </source>
</reference>
<gene>
    <name evidence="2" type="ORF">CYMTET_10119</name>
</gene>
<feature type="region of interest" description="Disordered" evidence="1">
    <location>
        <begin position="170"/>
        <end position="217"/>
    </location>
</feature>
<proteinExistence type="predicted"/>
<feature type="region of interest" description="Disordered" evidence="1">
    <location>
        <begin position="103"/>
        <end position="125"/>
    </location>
</feature>
<dbReference type="AlphaFoldDB" id="A0AAE0LET1"/>
<feature type="non-terminal residue" evidence="2">
    <location>
        <position position="1"/>
    </location>
</feature>